<evidence type="ECO:0000256" key="2">
    <source>
        <dbReference type="ARBA" id="ARBA00022737"/>
    </source>
</evidence>
<dbReference type="InterPro" id="IPR044713">
    <property type="entry name" value="DNJA1/2-like"/>
</dbReference>
<organism evidence="9 10">
    <name type="scientific">Coprinopsis marcescibilis</name>
    <name type="common">Agaric fungus</name>
    <name type="synonym">Psathyrella marcescibilis</name>
    <dbReference type="NCBI Taxonomy" id="230819"/>
    <lineage>
        <taxon>Eukaryota</taxon>
        <taxon>Fungi</taxon>
        <taxon>Dikarya</taxon>
        <taxon>Basidiomycota</taxon>
        <taxon>Agaricomycotina</taxon>
        <taxon>Agaricomycetes</taxon>
        <taxon>Agaricomycetidae</taxon>
        <taxon>Agaricales</taxon>
        <taxon>Agaricineae</taxon>
        <taxon>Psathyrellaceae</taxon>
        <taxon>Coprinopsis</taxon>
    </lineage>
</organism>
<dbReference type="PRINTS" id="PR00625">
    <property type="entry name" value="JDOMAIN"/>
</dbReference>
<gene>
    <name evidence="9" type="ORF">FA15DRAFT_614413</name>
</gene>
<dbReference type="CDD" id="cd10719">
    <property type="entry name" value="DnaJ_zf"/>
    <property type="match status" value="1"/>
</dbReference>
<sequence length="416" mass="45965">MAVEFELYELLGISASASQEDIKKAYKRKVKEHHPDKNINDPDAHEKFQTMLAAYEILNDPDMREVYDTHGMEGVARGAGPNDVDPAEMFAQFFGGGGGFGFNFGPGRRTKGEDEVIPYEVTLEDLYNGKTVKMNMEKDIICTGCKGCGARGNAKPKKCSTCDGKGWTTINPGIHRVARVQCRDCKGVGERLKEKDRCKKCNGEKVIKETGRQEIHIEKGMTDRQRIVLAGAGDQVPDLPAGDVIFVLKAQKHEFFQRVGSDLLATAKITLTEALLGFSRILITHLDGRGVKVTSPPGKILKPNDAIILRGEGMPVYKRPDEKGDLHVVINIEMPDEQWLKTVDVAALAALLPPKKPEIDPLPEIVDEVPFEESDIGEIQGTFLDQELGAAFDDEDDWEDDDDDDHIHGAPDCQPQ</sequence>
<dbReference type="GO" id="GO:0008270">
    <property type="term" value="F:zinc ion binding"/>
    <property type="evidence" value="ECO:0007669"/>
    <property type="project" value="UniProtKB-KW"/>
</dbReference>
<dbReference type="FunFam" id="2.10.230.10:FF:000001">
    <property type="entry name" value="DnaJ subfamily A member 2"/>
    <property type="match status" value="1"/>
</dbReference>
<evidence type="ECO:0000256" key="1">
    <source>
        <dbReference type="ARBA" id="ARBA00022723"/>
    </source>
</evidence>
<dbReference type="SUPFAM" id="SSF46565">
    <property type="entry name" value="Chaperone J-domain"/>
    <property type="match status" value="1"/>
</dbReference>
<dbReference type="Pfam" id="PF00684">
    <property type="entry name" value="DnaJ_CXXCXGXG"/>
    <property type="match status" value="1"/>
</dbReference>
<keyword evidence="2" id="KW-0677">Repeat</keyword>
<name>A0A5C3LF98_COPMA</name>
<dbReference type="Gene3D" id="2.10.230.10">
    <property type="entry name" value="Heat shock protein DnaJ, cysteine-rich domain"/>
    <property type="match status" value="1"/>
</dbReference>
<feature type="zinc finger region" description="CR-type" evidence="5">
    <location>
        <begin position="129"/>
        <end position="210"/>
    </location>
</feature>
<feature type="region of interest" description="Disordered" evidence="6">
    <location>
        <begin position="391"/>
        <end position="416"/>
    </location>
</feature>
<dbReference type="InterPro" id="IPR036869">
    <property type="entry name" value="J_dom_sf"/>
</dbReference>
<dbReference type="Gene3D" id="2.60.260.20">
    <property type="entry name" value="Urease metallochaperone UreE, N-terminal domain"/>
    <property type="match status" value="2"/>
</dbReference>
<dbReference type="EMBL" id="ML210167">
    <property type="protein sequence ID" value="TFK27171.1"/>
    <property type="molecule type" value="Genomic_DNA"/>
</dbReference>
<dbReference type="FunFam" id="2.60.260.20:FF:000003">
    <property type="entry name" value="DnaJ subfamily A member 2"/>
    <property type="match status" value="1"/>
</dbReference>
<dbReference type="InterPro" id="IPR036410">
    <property type="entry name" value="HSP_DnaJ_Cys-rich_dom_sf"/>
</dbReference>
<dbReference type="PROSITE" id="PS51188">
    <property type="entry name" value="ZF_CR"/>
    <property type="match status" value="1"/>
</dbReference>
<dbReference type="CDD" id="cd06257">
    <property type="entry name" value="DnaJ"/>
    <property type="match status" value="1"/>
</dbReference>
<evidence type="ECO:0000313" key="9">
    <source>
        <dbReference type="EMBL" id="TFK27171.1"/>
    </source>
</evidence>
<dbReference type="InterPro" id="IPR008971">
    <property type="entry name" value="HSP40/DnaJ_pept-bd"/>
</dbReference>
<dbReference type="InterPro" id="IPR018253">
    <property type="entry name" value="DnaJ_domain_CS"/>
</dbReference>
<evidence type="ECO:0000313" key="10">
    <source>
        <dbReference type="Proteomes" id="UP000307440"/>
    </source>
</evidence>
<dbReference type="PROSITE" id="PS50076">
    <property type="entry name" value="DNAJ_2"/>
    <property type="match status" value="1"/>
</dbReference>
<keyword evidence="10" id="KW-1185">Reference proteome</keyword>
<dbReference type="Pfam" id="PF00226">
    <property type="entry name" value="DnaJ"/>
    <property type="match status" value="1"/>
</dbReference>
<dbReference type="GO" id="GO:0030544">
    <property type="term" value="F:Hsp70 protein binding"/>
    <property type="evidence" value="ECO:0007669"/>
    <property type="project" value="InterPro"/>
</dbReference>
<dbReference type="InterPro" id="IPR001623">
    <property type="entry name" value="DnaJ_domain"/>
</dbReference>
<evidence type="ECO:0000256" key="4">
    <source>
        <dbReference type="ARBA" id="ARBA00022833"/>
    </source>
</evidence>
<keyword evidence="4 5" id="KW-0862">Zinc</keyword>
<evidence type="ECO:0000256" key="3">
    <source>
        <dbReference type="ARBA" id="ARBA00022771"/>
    </source>
</evidence>
<dbReference type="OrthoDB" id="550424at2759"/>
<dbReference type="Pfam" id="PF01556">
    <property type="entry name" value="DnaJ_C"/>
    <property type="match status" value="1"/>
</dbReference>
<feature type="domain" description="CR-type" evidence="8">
    <location>
        <begin position="129"/>
        <end position="210"/>
    </location>
</feature>
<dbReference type="AlphaFoldDB" id="A0A5C3LF98"/>
<accession>A0A5C3LF98</accession>
<dbReference type="PANTHER" id="PTHR43888">
    <property type="entry name" value="DNAJ-LIKE-2, ISOFORM A-RELATED"/>
    <property type="match status" value="1"/>
</dbReference>
<keyword evidence="3 5" id="KW-0863">Zinc-finger</keyword>
<dbReference type="PROSITE" id="PS00636">
    <property type="entry name" value="DNAJ_1"/>
    <property type="match status" value="1"/>
</dbReference>
<evidence type="ECO:0000256" key="5">
    <source>
        <dbReference type="PROSITE-ProRule" id="PRU00546"/>
    </source>
</evidence>
<dbReference type="SUPFAM" id="SSF49493">
    <property type="entry name" value="HSP40/DnaJ peptide-binding domain"/>
    <property type="match status" value="2"/>
</dbReference>
<evidence type="ECO:0000259" key="7">
    <source>
        <dbReference type="PROSITE" id="PS50076"/>
    </source>
</evidence>
<keyword evidence="1 5" id="KW-0479">Metal-binding</keyword>
<dbReference type="CDD" id="cd10747">
    <property type="entry name" value="DnaJ_C"/>
    <property type="match status" value="1"/>
</dbReference>
<dbReference type="STRING" id="230819.A0A5C3LF98"/>
<proteinExistence type="predicted"/>
<dbReference type="GO" id="GO:0051082">
    <property type="term" value="F:unfolded protein binding"/>
    <property type="evidence" value="ECO:0007669"/>
    <property type="project" value="InterPro"/>
</dbReference>
<evidence type="ECO:0000256" key="6">
    <source>
        <dbReference type="SAM" id="MobiDB-lite"/>
    </source>
</evidence>
<dbReference type="Proteomes" id="UP000307440">
    <property type="component" value="Unassembled WGS sequence"/>
</dbReference>
<protein>
    <submittedName>
        <fullName evidence="9">Chaperone regulator</fullName>
    </submittedName>
</protein>
<reference evidence="9 10" key="1">
    <citation type="journal article" date="2019" name="Nat. Ecol. Evol.">
        <title>Megaphylogeny resolves global patterns of mushroom evolution.</title>
        <authorList>
            <person name="Varga T."/>
            <person name="Krizsan K."/>
            <person name="Foldi C."/>
            <person name="Dima B."/>
            <person name="Sanchez-Garcia M."/>
            <person name="Sanchez-Ramirez S."/>
            <person name="Szollosi G.J."/>
            <person name="Szarkandi J.G."/>
            <person name="Papp V."/>
            <person name="Albert L."/>
            <person name="Andreopoulos W."/>
            <person name="Angelini C."/>
            <person name="Antonin V."/>
            <person name="Barry K.W."/>
            <person name="Bougher N.L."/>
            <person name="Buchanan P."/>
            <person name="Buyck B."/>
            <person name="Bense V."/>
            <person name="Catcheside P."/>
            <person name="Chovatia M."/>
            <person name="Cooper J."/>
            <person name="Damon W."/>
            <person name="Desjardin D."/>
            <person name="Finy P."/>
            <person name="Geml J."/>
            <person name="Haridas S."/>
            <person name="Hughes K."/>
            <person name="Justo A."/>
            <person name="Karasinski D."/>
            <person name="Kautmanova I."/>
            <person name="Kiss B."/>
            <person name="Kocsube S."/>
            <person name="Kotiranta H."/>
            <person name="LaButti K.M."/>
            <person name="Lechner B.E."/>
            <person name="Liimatainen K."/>
            <person name="Lipzen A."/>
            <person name="Lukacs Z."/>
            <person name="Mihaltcheva S."/>
            <person name="Morgado L.N."/>
            <person name="Niskanen T."/>
            <person name="Noordeloos M.E."/>
            <person name="Ohm R.A."/>
            <person name="Ortiz-Santana B."/>
            <person name="Ovrebo C."/>
            <person name="Racz N."/>
            <person name="Riley R."/>
            <person name="Savchenko A."/>
            <person name="Shiryaev A."/>
            <person name="Soop K."/>
            <person name="Spirin V."/>
            <person name="Szebenyi C."/>
            <person name="Tomsovsky M."/>
            <person name="Tulloss R.E."/>
            <person name="Uehling J."/>
            <person name="Grigoriev I.V."/>
            <person name="Vagvolgyi C."/>
            <person name="Papp T."/>
            <person name="Martin F.M."/>
            <person name="Miettinen O."/>
            <person name="Hibbett D.S."/>
            <person name="Nagy L.G."/>
        </authorList>
    </citation>
    <scope>NUCLEOTIDE SEQUENCE [LARGE SCALE GENOMIC DNA]</scope>
    <source>
        <strain evidence="9 10">CBS 121175</strain>
    </source>
</reference>
<dbReference type="Gene3D" id="1.10.287.110">
    <property type="entry name" value="DnaJ domain"/>
    <property type="match status" value="1"/>
</dbReference>
<dbReference type="GO" id="GO:0006457">
    <property type="term" value="P:protein folding"/>
    <property type="evidence" value="ECO:0007669"/>
    <property type="project" value="InterPro"/>
</dbReference>
<dbReference type="InterPro" id="IPR002939">
    <property type="entry name" value="DnaJ_C"/>
</dbReference>
<dbReference type="SMART" id="SM00271">
    <property type="entry name" value="DnaJ"/>
    <property type="match status" value="1"/>
</dbReference>
<dbReference type="SUPFAM" id="SSF57938">
    <property type="entry name" value="DnaJ/Hsp40 cysteine-rich domain"/>
    <property type="match status" value="1"/>
</dbReference>
<feature type="domain" description="J" evidence="7">
    <location>
        <begin position="6"/>
        <end position="71"/>
    </location>
</feature>
<feature type="compositionally biased region" description="Acidic residues" evidence="6">
    <location>
        <begin position="392"/>
        <end position="404"/>
    </location>
</feature>
<evidence type="ECO:0000259" key="8">
    <source>
        <dbReference type="PROSITE" id="PS51188"/>
    </source>
</evidence>
<dbReference type="InterPro" id="IPR001305">
    <property type="entry name" value="HSP_DnaJ_Cys-rich_dom"/>
</dbReference>